<dbReference type="InterPro" id="IPR013783">
    <property type="entry name" value="Ig-like_fold"/>
</dbReference>
<dbReference type="InterPro" id="IPR003737">
    <property type="entry name" value="GlcNAc_PI_deacetylase-related"/>
</dbReference>
<dbReference type="SMART" id="SM00060">
    <property type="entry name" value="FN3"/>
    <property type="match status" value="3"/>
</dbReference>
<dbReference type="PANTHER" id="PTHR12993:SF11">
    <property type="entry name" value="N-ACETYLGLUCOSAMINYL-PHOSPHATIDYLINOSITOL DE-N-ACETYLASE"/>
    <property type="match status" value="1"/>
</dbReference>
<dbReference type="Gene3D" id="2.60.40.10">
    <property type="entry name" value="Immunoglobulins"/>
    <property type="match status" value="2"/>
</dbReference>
<name>A0ABT4RIL6_9ACTN</name>
<dbReference type="InterPro" id="IPR024078">
    <property type="entry name" value="LmbE-like_dom_sf"/>
</dbReference>
<evidence type="ECO:0000259" key="2">
    <source>
        <dbReference type="PROSITE" id="PS50853"/>
    </source>
</evidence>
<comment type="caution">
    <text evidence="3">The sequence shown here is derived from an EMBL/GenBank/DDBJ whole genome shotgun (WGS) entry which is preliminary data.</text>
</comment>
<reference evidence="3" key="1">
    <citation type="submission" date="2022-10" db="EMBL/GenBank/DDBJ databases">
        <title>The WGS of Solirubrobacter sp. CPCC 204708.</title>
        <authorList>
            <person name="Jiang Z."/>
        </authorList>
    </citation>
    <scope>NUCLEOTIDE SEQUENCE</scope>
    <source>
        <strain evidence="3">CPCC 204708</strain>
    </source>
</reference>
<organism evidence="3 4">
    <name type="scientific">Solirubrobacter deserti</name>
    <dbReference type="NCBI Taxonomy" id="2282478"/>
    <lineage>
        <taxon>Bacteria</taxon>
        <taxon>Bacillati</taxon>
        <taxon>Actinomycetota</taxon>
        <taxon>Thermoleophilia</taxon>
        <taxon>Solirubrobacterales</taxon>
        <taxon>Solirubrobacteraceae</taxon>
        <taxon>Solirubrobacter</taxon>
    </lineage>
</organism>
<keyword evidence="1" id="KW-0732">Signal</keyword>
<dbReference type="SUPFAM" id="SSF102588">
    <property type="entry name" value="LmbE-like"/>
    <property type="match status" value="1"/>
</dbReference>
<accession>A0ABT4RIL6</accession>
<gene>
    <name evidence="3" type="ORF">OJ962_12865</name>
</gene>
<evidence type="ECO:0000313" key="3">
    <source>
        <dbReference type="EMBL" id="MDA0138386.1"/>
    </source>
</evidence>
<feature type="chain" id="PRO_5046704194" evidence="1">
    <location>
        <begin position="35"/>
        <end position="1571"/>
    </location>
</feature>
<keyword evidence="4" id="KW-1185">Reference proteome</keyword>
<dbReference type="Proteomes" id="UP001147700">
    <property type="component" value="Unassembled WGS sequence"/>
</dbReference>
<sequence>MFAFRHFPRSVSGRSARWLACAALGIAAAAPASAAAQGTIVADEFPGTTLNTTVWTFVNPAGDASVSVGGGQATVSLPANSTHDVWGNVNTSTGLRQNVPNRDFEVEAKFNTAVGSGFQMQGIIVEQDSNDLVRAEVHHDGGGTRLFVATIANGASEVRHHSTVTGGAPQYVRVVRQGDVWRVRYSRDGESWTTTEPFTLALTVNRMGPLVGNSNGPSFAGQIDSFREVLPDTTAPVLSNVAHSARTIDATVTWTTDEPSTSEVAYGATTAYGNAKVANDGLVTNHSVVVHGLACGTTYQYQVRSKDASNNTASGANRTLTTAACPVMTQSDEFNDTSIDNRWTLTNPVGGVTLAESGGQAVVDLAAGIQHDIWTGSDTLARLLQPAPDDNFEMTAKFDSAVQMTYQMQGFVVQQDANDLLRLEVHAEGPNTNLFAASIANGIASVVGNSMTVTDGAPVYLRLRRSGDQWTLSYSPNGTVWTRSTTFTRAMTVTAVGLLFGNSGSFAPFFQARVDWFHYTPPDRTPPVIAAPSVTATAGAGSAARIQWTTDEASSSEVAYGETTSYAGGIVAGPSEVSDHTVVLHGLKCNTLYHYRVRSVDPSGNATNGADKTFTSAPCPTLLESDEFNTTALDMSKWAFVDPLGDSSVSVGAGAALLSVPAGQAHDLWANVNSVPRLLQAAPNGDFEVVTKFNTGVGVTTQQQGIVVEESATKLLRLETYSDGGSTRMFIAAINGANAEILHSSIVPSGAPAYLKVRRVGNQWTLSYSNDGEGWRSHGFNHTMAVSAIGPYVGNGGSKPAFQSQIDFFHEITDRTPPAITQIGSRPLSRQAQVTWTTNEPSSSVVEYRQGSGAWQTRSGSEPLETRHSVAVTGLACASTYTIRVKSADANGNLATSGESSLTTAACTATGGPDIDVWNGDTQTFGAVGIPQTWVNINGNASDPDGLQSLQGSLNGGGWETLGTVPDGWRVQRAGDFNYEVNIAELIPGANYVTLRATDAGGRVTTRTVVVNWAGQGAGSAPSATGPVLVLVAHPDDETLGMAGIIDRAKSQGRRVYVAMVTNGEGGGVAGAVNDCGAPADAAPAARYGLMRDAEARAAMTVLGLTWTSSLSTTELMFLGYPGGRIMDVASADTPITNSQTGVQRTYAEDFDASVTTCNGDFRHKLSGTHSQFTAQALRADLDSLLALTGASDIYTHAIFDGHPDHSEIGKQLLAAVRRGNTPARVHMTIQHPAGDRDCMALSSARWPNPALANNNPFARFTPTIDFSAPPAFPCDTSQTQASWGPMGDPNEIVTVPASMQTTSEATNKKWQAISEHESQIDCTNPQEYHVNCGYMRAFVKKSEFFWRYDFGSRRTWSRPYTTNWTSNASIAQQAQVLEGQWRYEAGGVRPLTTGFDRALLIGDINWINYDVRAPITINSFDPTTSQGAAVGLAVGWQGHNAWGQPRHGHPGGGLCLYARGGSEPMPFKLQIGYSPGPVDDTTLASKDFSMAHGVQYVMRFRQQGLSAGLTRYSCKVWRADQSEPAAWDLQTDIPDWPGTTGQRSGSAVLLAHEADATFGNATVTQVAPLG</sequence>
<protein>
    <submittedName>
        <fullName evidence="3">PIG-L family deacetylase</fullName>
    </submittedName>
</protein>
<dbReference type="SUPFAM" id="SSF49363">
    <property type="entry name" value="Purple acid phosphatase, N-terminal domain"/>
    <property type="match status" value="2"/>
</dbReference>
<dbReference type="Gene3D" id="2.60.40.380">
    <property type="entry name" value="Purple acid phosphatase-like, N-terminal"/>
    <property type="match status" value="1"/>
</dbReference>
<dbReference type="InterPro" id="IPR003961">
    <property type="entry name" value="FN3_dom"/>
</dbReference>
<dbReference type="InterPro" id="IPR008963">
    <property type="entry name" value="Purple_acid_Pase-like_N"/>
</dbReference>
<dbReference type="InterPro" id="IPR013320">
    <property type="entry name" value="ConA-like_dom_sf"/>
</dbReference>
<evidence type="ECO:0000313" key="4">
    <source>
        <dbReference type="Proteomes" id="UP001147700"/>
    </source>
</evidence>
<dbReference type="InterPro" id="IPR041542">
    <property type="entry name" value="GH43_C2"/>
</dbReference>
<dbReference type="Gene3D" id="3.40.50.10320">
    <property type="entry name" value="LmbE-like"/>
    <property type="match status" value="1"/>
</dbReference>
<feature type="domain" description="Fibronectin type-III" evidence="2">
    <location>
        <begin position="817"/>
        <end position="913"/>
    </location>
</feature>
<dbReference type="EMBL" id="JAPCID010000015">
    <property type="protein sequence ID" value="MDA0138386.1"/>
    <property type="molecule type" value="Genomic_DNA"/>
</dbReference>
<dbReference type="PANTHER" id="PTHR12993">
    <property type="entry name" value="N-ACETYLGLUCOSAMINYL-PHOSPHATIDYLINOSITOL DE-N-ACETYLASE-RELATED"/>
    <property type="match status" value="1"/>
</dbReference>
<dbReference type="Gene3D" id="2.60.120.200">
    <property type="match status" value="3"/>
</dbReference>
<evidence type="ECO:0000256" key="1">
    <source>
        <dbReference type="SAM" id="SignalP"/>
    </source>
</evidence>
<dbReference type="Pfam" id="PF02585">
    <property type="entry name" value="PIG-L"/>
    <property type="match status" value="1"/>
</dbReference>
<feature type="signal peptide" evidence="1">
    <location>
        <begin position="1"/>
        <end position="34"/>
    </location>
</feature>
<dbReference type="Pfam" id="PF17851">
    <property type="entry name" value="GH43_C2"/>
    <property type="match status" value="2"/>
</dbReference>
<dbReference type="RefSeq" id="WP_202957859.1">
    <property type="nucleotide sequence ID" value="NZ_JAPCID010000015.1"/>
</dbReference>
<dbReference type="PROSITE" id="PS50853">
    <property type="entry name" value="FN3"/>
    <property type="match status" value="2"/>
</dbReference>
<proteinExistence type="predicted"/>
<feature type="domain" description="Fibronectin type-III" evidence="2">
    <location>
        <begin position="528"/>
        <end position="619"/>
    </location>
</feature>
<dbReference type="SUPFAM" id="SSF49899">
    <property type="entry name" value="Concanavalin A-like lectins/glucanases"/>
    <property type="match status" value="3"/>
</dbReference>